<dbReference type="InterPro" id="IPR013785">
    <property type="entry name" value="Aldolase_TIM"/>
</dbReference>
<evidence type="ECO:0000259" key="10">
    <source>
        <dbReference type="Pfam" id="PF00697"/>
    </source>
</evidence>
<dbReference type="EC" id="5.3.1.24" evidence="3 9"/>
<evidence type="ECO:0000256" key="4">
    <source>
        <dbReference type="ARBA" id="ARBA00022272"/>
    </source>
</evidence>
<dbReference type="InterPro" id="IPR044643">
    <property type="entry name" value="TrpF_fam"/>
</dbReference>
<name>A0ABZ3J5C7_SPOA4</name>
<dbReference type="Proteomes" id="UP000216052">
    <property type="component" value="Chromosome"/>
</dbReference>
<dbReference type="PANTHER" id="PTHR42894:SF1">
    <property type="entry name" value="N-(5'-PHOSPHORIBOSYL)ANTHRANILATE ISOMERASE"/>
    <property type="match status" value="1"/>
</dbReference>
<evidence type="ECO:0000256" key="2">
    <source>
        <dbReference type="ARBA" id="ARBA00004664"/>
    </source>
</evidence>
<sequence length="178" mass="19157">MFADSKRQITPKQAQAISLQVPGIKKVGVFVNAPLGEVQTVAKECQLDYVQLHGDESPEYCRQVGYPVIKAFPIKPGVSGAAFKDYQAAWTLFDSFSVRQQGGTGRPFDWRQAQILAMQAPRPLLVAGGLTADNVAAAIQILKPDGVDVSGGVETDGVKDAAKIERFIAAVRQRGNLC</sequence>
<evidence type="ECO:0000313" key="12">
    <source>
        <dbReference type="Proteomes" id="UP000216052"/>
    </source>
</evidence>
<keyword evidence="5 9" id="KW-0028">Amino-acid biosynthesis</keyword>
<evidence type="ECO:0000313" key="11">
    <source>
        <dbReference type="EMBL" id="XFO73107.1"/>
    </source>
</evidence>
<keyword evidence="8 9" id="KW-0413">Isomerase</keyword>
<accession>A0ABZ3J5C7</accession>
<dbReference type="Gene3D" id="3.20.20.70">
    <property type="entry name" value="Aldolase class I"/>
    <property type="match status" value="1"/>
</dbReference>
<dbReference type="EMBL" id="CP155571">
    <property type="protein sequence ID" value="XFO73107.1"/>
    <property type="molecule type" value="Genomic_DNA"/>
</dbReference>
<comment type="catalytic activity">
    <reaction evidence="1 9">
        <text>N-(5-phospho-beta-D-ribosyl)anthranilate = 1-(2-carboxyphenylamino)-1-deoxy-D-ribulose 5-phosphate</text>
        <dbReference type="Rhea" id="RHEA:21540"/>
        <dbReference type="ChEBI" id="CHEBI:18277"/>
        <dbReference type="ChEBI" id="CHEBI:58613"/>
        <dbReference type="EC" id="5.3.1.24"/>
    </reaction>
</comment>
<organism evidence="11 12">
    <name type="scientific">Sporomusa acidovorans (strain ATCC 49682 / DSM 3132 / Mol)</name>
    <dbReference type="NCBI Taxonomy" id="1123286"/>
    <lineage>
        <taxon>Bacteria</taxon>
        <taxon>Bacillati</taxon>
        <taxon>Bacillota</taxon>
        <taxon>Negativicutes</taxon>
        <taxon>Selenomonadales</taxon>
        <taxon>Sporomusaceae</taxon>
        <taxon>Sporomusa</taxon>
    </lineage>
</organism>
<evidence type="ECO:0000256" key="5">
    <source>
        <dbReference type="ARBA" id="ARBA00022605"/>
    </source>
</evidence>
<dbReference type="GO" id="GO:0004640">
    <property type="term" value="F:phosphoribosylanthranilate isomerase activity"/>
    <property type="evidence" value="ECO:0007669"/>
    <property type="project" value="UniProtKB-EC"/>
</dbReference>
<dbReference type="HAMAP" id="MF_00135">
    <property type="entry name" value="PRAI"/>
    <property type="match status" value="1"/>
</dbReference>
<evidence type="ECO:0000256" key="1">
    <source>
        <dbReference type="ARBA" id="ARBA00001164"/>
    </source>
</evidence>
<keyword evidence="12" id="KW-1185">Reference proteome</keyword>
<comment type="similarity">
    <text evidence="9">Belongs to the TrpF family.</text>
</comment>
<reference evidence="11" key="1">
    <citation type="submission" date="2024-05" db="EMBL/GenBank/DDBJ databases">
        <title>Isolation and characterization of Sporomusa carbonis sp. nov., a carboxydotrophic hydrogenogen in the genus of Sporomusa isolated from a charcoal burning pile.</title>
        <authorList>
            <person name="Boeer T."/>
            <person name="Rosenbaum F."/>
            <person name="Eysell L."/>
            <person name="Mueller V."/>
            <person name="Daniel R."/>
            <person name="Poehlein A."/>
        </authorList>
    </citation>
    <scope>NUCLEOTIDE SEQUENCE [LARGE SCALE GENOMIC DNA]</scope>
    <source>
        <strain evidence="11">DSM 3132</strain>
    </source>
</reference>
<evidence type="ECO:0000256" key="7">
    <source>
        <dbReference type="ARBA" id="ARBA00023141"/>
    </source>
</evidence>
<dbReference type="CDD" id="cd00405">
    <property type="entry name" value="PRAI"/>
    <property type="match status" value="1"/>
</dbReference>
<comment type="pathway">
    <text evidence="2 9">Amino-acid biosynthesis; L-tryptophan biosynthesis; L-tryptophan from chorismate: step 3/5.</text>
</comment>
<dbReference type="SUPFAM" id="SSF51366">
    <property type="entry name" value="Ribulose-phoshate binding barrel"/>
    <property type="match status" value="1"/>
</dbReference>
<keyword evidence="6 9" id="KW-0822">Tryptophan biosynthesis</keyword>
<evidence type="ECO:0000256" key="3">
    <source>
        <dbReference type="ARBA" id="ARBA00012572"/>
    </source>
</evidence>
<protein>
    <recommendedName>
        <fullName evidence="4 9">N-(5'-phosphoribosyl)anthranilate isomerase</fullName>
        <shortName evidence="9">PRAI</shortName>
        <ecNumber evidence="3 9">5.3.1.24</ecNumber>
    </recommendedName>
</protein>
<dbReference type="PANTHER" id="PTHR42894">
    <property type="entry name" value="N-(5'-PHOSPHORIBOSYL)ANTHRANILATE ISOMERASE"/>
    <property type="match status" value="1"/>
</dbReference>
<dbReference type="Pfam" id="PF00697">
    <property type="entry name" value="PRAI"/>
    <property type="match status" value="1"/>
</dbReference>
<evidence type="ECO:0000256" key="9">
    <source>
        <dbReference type="HAMAP-Rule" id="MF_00135"/>
    </source>
</evidence>
<proteinExistence type="inferred from homology"/>
<dbReference type="InterPro" id="IPR011060">
    <property type="entry name" value="RibuloseP-bd_barrel"/>
</dbReference>
<keyword evidence="7 9" id="KW-0057">Aromatic amino acid biosynthesis</keyword>
<feature type="domain" description="N-(5'phosphoribosyl) anthranilate isomerase (PRAI)" evidence="10">
    <location>
        <begin position="3"/>
        <end position="169"/>
    </location>
</feature>
<gene>
    <name evidence="9 11" type="primary">trpF</name>
    <name evidence="11" type="ORF">SPACI_031810</name>
</gene>
<evidence type="ECO:0000256" key="8">
    <source>
        <dbReference type="ARBA" id="ARBA00023235"/>
    </source>
</evidence>
<dbReference type="InterPro" id="IPR001240">
    <property type="entry name" value="PRAI_dom"/>
</dbReference>
<evidence type="ECO:0000256" key="6">
    <source>
        <dbReference type="ARBA" id="ARBA00022822"/>
    </source>
</evidence>